<name>A0A1H8JDC7_9BURK</name>
<feature type="transmembrane region" description="Helical" evidence="1">
    <location>
        <begin position="37"/>
        <end position="54"/>
    </location>
</feature>
<keyword evidence="1" id="KW-0472">Membrane</keyword>
<dbReference type="AlphaFoldDB" id="A0A1H8JDC7"/>
<dbReference type="EMBL" id="FOCW01000006">
    <property type="protein sequence ID" value="SEN78177.1"/>
    <property type="molecule type" value="Genomic_DNA"/>
</dbReference>
<organism evidence="2 3">
    <name type="scientific">Brachymonas denitrificans DSM 15123</name>
    <dbReference type="NCBI Taxonomy" id="1121117"/>
    <lineage>
        <taxon>Bacteria</taxon>
        <taxon>Pseudomonadati</taxon>
        <taxon>Pseudomonadota</taxon>
        <taxon>Betaproteobacteria</taxon>
        <taxon>Burkholderiales</taxon>
        <taxon>Comamonadaceae</taxon>
        <taxon>Brachymonas</taxon>
    </lineage>
</organism>
<keyword evidence="1" id="KW-0812">Transmembrane</keyword>
<dbReference type="InterPro" id="IPR043993">
    <property type="entry name" value="T4SS_pilin"/>
</dbReference>
<dbReference type="RefSeq" id="WP_159430747.1">
    <property type="nucleotide sequence ID" value="NZ_FOCW01000006.1"/>
</dbReference>
<evidence type="ECO:0000313" key="3">
    <source>
        <dbReference type="Proteomes" id="UP000199531"/>
    </source>
</evidence>
<keyword evidence="1" id="KW-1133">Transmembrane helix</keyword>
<accession>A0A1H8JDC7</accession>
<evidence type="ECO:0000313" key="2">
    <source>
        <dbReference type="EMBL" id="SEN78177.1"/>
    </source>
</evidence>
<proteinExistence type="predicted"/>
<evidence type="ECO:0000256" key="1">
    <source>
        <dbReference type="SAM" id="Phobius"/>
    </source>
</evidence>
<reference evidence="2 3" key="1">
    <citation type="submission" date="2016-10" db="EMBL/GenBank/DDBJ databases">
        <authorList>
            <person name="de Groot N.N."/>
        </authorList>
    </citation>
    <scope>NUCLEOTIDE SEQUENCE [LARGE SCALE GENOMIC DNA]</scope>
    <source>
        <strain evidence="2 3">DSM 15123</strain>
    </source>
</reference>
<dbReference type="Proteomes" id="UP000199531">
    <property type="component" value="Unassembled WGS sequence"/>
</dbReference>
<gene>
    <name evidence="2" type="ORF">SAMN02745977_02026</name>
</gene>
<sequence length="57" mass="6665">MAIVRVLFILMLLVSAGTMGLYLFTGNERYKRQALRLFKWTIIVLCLFFAVLVIERI</sequence>
<dbReference type="OrthoDB" id="8689387at2"/>
<feature type="transmembrane region" description="Helical" evidence="1">
    <location>
        <begin position="6"/>
        <end position="25"/>
    </location>
</feature>
<dbReference type="Pfam" id="PF18895">
    <property type="entry name" value="T4SS_pilin"/>
    <property type="match status" value="1"/>
</dbReference>
<protein>
    <submittedName>
        <fullName evidence="2">Uncharacterized protein</fullName>
    </submittedName>
</protein>
<keyword evidence="3" id="KW-1185">Reference proteome</keyword>